<dbReference type="Pfam" id="PF02424">
    <property type="entry name" value="ApbE"/>
    <property type="match status" value="1"/>
</dbReference>
<reference evidence="14" key="1">
    <citation type="submission" date="2016-11" db="EMBL/GenBank/DDBJ databases">
        <authorList>
            <person name="Varghese N."/>
            <person name="Submissions S."/>
        </authorList>
    </citation>
    <scope>NUCLEOTIDE SEQUENCE [LARGE SCALE GENOMIC DNA]</scope>
    <source>
        <strain evidence="14">DSM 18095</strain>
    </source>
</reference>
<name>A0A1M4UMK0_9FIRM</name>
<comment type="catalytic activity">
    <reaction evidence="9 10 12">
        <text>L-threonyl-[protein] + FAD = FMN-L-threonyl-[protein] + AMP + H(+)</text>
        <dbReference type="Rhea" id="RHEA:36847"/>
        <dbReference type="Rhea" id="RHEA-COMP:11060"/>
        <dbReference type="Rhea" id="RHEA-COMP:11061"/>
        <dbReference type="ChEBI" id="CHEBI:15378"/>
        <dbReference type="ChEBI" id="CHEBI:30013"/>
        <dbReference type="ChEBI" id="CHEBI:57692"/>
        <dbReference type="ChEBI" id="CHEBI:74257"/>
        <dbReference type="ChEBI" id="CHEBI:456215"/>
        <dbReference type="EC" id="2.7.1.180"/>
    </reaction>
</comment>
<evidence type="ECO:0000256" key="12">
    <source>
        <dbReference type="RuleBase" id="RU363002"/>
    </source>
</evidence>
<keyword evidence="4 10" id="KW-0808">Transferase</keyword>
<comment type="similarity">
    <text evidence="10 12">Belongs to the ApbE family.</text>
</comment>
<dbReference type="PIRSF" id="PIRSF006268">
    <property type="entry name" value="ApbE"/>
    <property type="match status" value="1"/>
</dbReference>
<comment type="function">
    <text evidence="12">Flavin transferase that catalyzes the transfer of the FMN moiety of FAD and its covalent binding to the hydroxyl group of a threonine residue in a target flavoprotein.</text>
</comment>
<evidence type="ECO:0000256" key="8">
    <source>
        <dbReference type="ARBA" id="ARBA00031306"/>
    </source>
</evidence>
<dbReference type="GO" id="GO:0016740">
    <property type="term" value="F:transferase activity"/>
    <property type="evidence" value="ECO:0007669"/>
    <property type="project" value="UniProtKB-UniRule"/>
</dbReference>
<dbReference type="Proteomes" id="UP000184114">
    <property type="component" value="Unassembled WGS sequence"/>
</dbReference>
<evidence type="ECO:0000256" key="9">
    <source>
        <dbReference type="ARBA" id="ARBA00048540"/>
    </source>
</evidence>
<dbReference type="InterPro" id="IPR003374">
    <property type="entry name" value="ApbE-like_sf"/>
</dbReference>
<keyword evidence="7 10" id="KW-0460">Magnesium</keyword>
<protein>
    <recommendedName>
        <fullName evidence="2 10">FAD:protein FMN transferase</fullName>
        <ecNumber evidence="1 10">2.7.1.180</ecNumber>
    </recommendedName>
    <alternativeName>
        <fullName evidence="8 10">Flavin transferase</fullName>
    </alternativeName>
</protein>
<accession>A0A1M4UMK0</accession>
<comment type="subcellular location">
    <subcellularLocation>
        <location evidence="12">Cell inner membrane</location>
        <topology evidence="12">Lipid-anchor</topology>
        <orientation evidence="12">Periplasmic side</orientation>
    </subcellularLocation>
</comment>
<evidence type="ECO:0000256" key="10">
    <source>
        <dbReference type="PIRNR" id="PIRNR006268"/>
    </source>
</evidence>
<proteinExistence type="inferred from homology"/>
<dbReference type="EC" id="2.7.1.180" evidence="1 10"/>
<dbReference type="GO" id="GO:0005886">
    <property type="term" value="C:plasma membrane"/>
    <property type="evidence" value="ECO:0007669"/>
    <property type="project" value="UniProtKB-SubCell"/>
</dbReference>
<keyword evidence="12" id="KW-0472">Membrane</keyword>
<keyword evidence="12" id="KW-0997">Cell inner membrane</keyword>
<feature type="binding site" evidence="11">
    <location>
        <position position="281"/>
    </location>
    <ligand>
        <name>Mg(2+)</name>
        <dbReference type="ChEBI" id="CHEBI:18420"/>
    </ligand>
</feature>
<dbReference type="GeneID" id="90996016"/>
<evidence type="ECO:0000256" key="7">
    <source>
        <dbReference type="ARBA" id="ARBA00022842"/>
    </source>
</evidence>
<evidence type="ECO:0000313" key="14">
    <source>
        <dbReference type="Proteomes" id="UP000184114"/>
    </source>
</evidence>
<dbReference type="STRING" id="1123404.SAMN02745784_01169"/>
<evidence type="ECO:0000256" key="2">
    <source>
        <dbReference type="ARBA" id="ARBA00016337"/>
    </source>
</evidence>
<keyword evidence="14" id="KW-1185">Reference proteome</keyword>
<evidence type="ECO:0000256" key="3">
    <source>
        <dbReference type="ARBA" id="ARBA00022630"/>
    </source>
</evidence>
<dbReference type="PROSITE" id="PS51257">
    <property type="entry name" value="PROKAR_LIPOPROTEIN"/>
    <property type="match status" value="1"/>
</dbReference>
<dbReference type="EMBL" id="FQTY01000003">
    <property type="protein sequence ID" value="SHE57885.1"/>
    <property type="molecule type" value="Genomic_DNA"/>
</dbReference>
<evidence type="ECO:0000256" key="5">
    <source>
        <dbReference type="ARBA" id="ARBA00022723"/>
    </source>
</evidence>
<keyword evidence="5 10" id="KW-0479">Metal-binding</keyword>
<evidence type="ECO:0000256" key="1">
    <source>
        <dbReference type="ARBA" id="ARBA00011955"/>
    </source>
</evidence>
<dbReference type="InterPro" id="IPR024932">
    <property type="entry name" value="ApbE"/>
</dbReference>
<organism evidence="13 14">
    <name type="scientific">Tissierella praeacuta DSM 18095</name>
    <dbReference type="NCBI Taxonomy" id="1123404"/>
    <lineage>
        <taxon>Bacteria</taxon>
        <taxon>Bacillati</taxon>
        <taxon>Bacillota</taxon>
        <taxon>Tissierellia</taxon>
        <taxon>Tissierellales</taxon>
        <taxon>Tissierellaceae</taxon>
        <taxon>Tissierella</taxon>
    </lineage>
</organism>
<dbReference type="AlphaFoldDB" id="A0A1M4UMK0"/>
<evidence type="ECO:0000313" key="13">
    <source>
        <dbReference type="EMBL" id="SHE57885.1"/>
    </source>
</evidence>
<gene>
    <name evidence="13" type="ORF">SAMN02745784_01169</name>
</gene>
<keyword evidence="12" id="KW-0732">Signal</keyword>
<dbReference type="RefSeq" id="WP_072974193.1">
    <property type="nucleotide sequence ID" value="NZ_FQTY01000003.1"/>
</dbReference>
<dbReference type="Gene3D" id="3.10.520.10">
    <property type="entry name" value="ApbE-like domains"/>
    <property type="match status" value="1"/>
</dbReference>
<feature type="binding site" evidence="11">
    <location>
        <position position="277"/>
    </location>
    <ligand>
        <name>Mg(2+)</name>
        <dbReference type="ChEBI" id="CHEBI:18420"/>
    </ligand>
</feature>
<feature type="chain" id="PRO_5011827603" description="FAD:protein FMN transferase" evidence="12">
    <location>
        <begin position="28"/>
        <end position="341"/>
    </location>
</feature>
<comment type="cofactor">
    <cofactor evidence="11">
        <name>Mg(2+)</name>
        <dbReference type="ChEBI" id="CHEBI:18420"/>
    </cofactor>
    <cofactor evidence="11">
        <name>Mn(2+)</name>
        <dbReference type="ChEBI" id="CHEBI:29035"/>
    </cofactor>
    <text evidence="11">Magnesium. Can also use manganese.</text>
</comment>
<evidence type="ECO:0000256" key="11">
    <source>
        <dbReference type="PIRSR" id="PIRSR006268-2"/>
    </source>
</evidence>
<keyword evidence="3 10" id="KW-0285">Flavoprotein</keyword>
<feature type="signal peptide" evidence="12">
    <location>
        <begin position="1"/>
        <end position="27"/>
    </location>
</feature>
<dbReference type="PANTHER" id="PTHR30040">
    <property type="entry name" value="THIAMINE BIOSYNTHESIS LIPOPROTEIN APBE"/>
    <property type="match status" value="1"/>
</dbReference>
<keyword evidence="6 10" id="KW-0274">FAD</keyword>
<keyword evidence="12 13" id="KW-0449">Lipoprotein</keyword>
<feature type="binding site" evidence="11">
    <location>
        <position position="165"/>
    </location>
    <ligand>
        <name>Mg(2+)</name>
        <dbReference type="ChEBI" id="CHEBI:18420"/>
    </ligand>
</feature>
<sequence>MKARFIFCTLLVLLLTGCSVLKGNVEAQSGFVFAMDTFVSWTIYHENDCSKQIEERIHELESILSTTDINSEIHRLNDRKSYVVSSDTRDLLSRSLKLCERTDGVLDISIYPIVKAWGFTTGSFHVPSEQSISQLVKNVNYRKIEYDADSGAVRLPEEMEIDLGSLGKGYVSEQLIQMLKAKGIKSALVNIGGNIQVLGGKINGEPWLVGLRNPFSDGCACSLKIKDKAVVTSGGYERYFEEGGVKYCHIINPNTGIPIEGDLASVTVVGEDAVACDGLSTSLFIMGLEEAEDFWRNSDDFEAIFITKGGQITITEGLQSTFSLSEAFFGTYVSVLSKNEK</sequence>
<evidence type="ECO:0000256" key="4">
    <source>
        <dbReference type="ARBA" id="ARBA00022679"/>
    </source>
</evidence>
<dbReference type="GO" id="GO:0046872">
    <property type="term" value="F:metal ion binding"/>
    <property type="evidence" value="ECO:0007669"/>
    <property type="project" value="UniProtKB-UniRule"/>
</dbReference>
<dbReference type="SUPFAM" id="SSF143631">
    <property type="entry name" value="ApbE-like"/>
    <property type="match status" value="1"/>
</dbReference>
<dbReference type="PANTHER" id="PTHR30040:SF2">
    <property type="entry name" value="FAD:PROTEIN FMN TRANSFERASE"/>
    <property type="match status" value="1"/>
</dbReference>
<keyword evidence="12" id="KW-1003">Cell membrane</keyword>
<evidence type="ECO:0000256" key="6">
    <source>
        <dbReference type="ARBA" id="ARBA00022827"/>
    </source>
</evidence>